<dbReference type="PANTHER" id="PTHR48016">
    <property type="entry name" value="MAP KINASE KINASE KINASE SSK2-RELATED-RELATED"/>
    <property type="match status" value="1"/>
</dbReference>
<dbReference type="PROSITE" id="PS50011">
    <property type="entry name" value="PROTEIN_KINASE_DOM"/>
    <property type="match status" value="1"/>
</dbReference>
<keyword evidence="5" id="KW-0418">Kinase</keyword>
<evidence type="ECO:0000256" key="3">
    <source>
        <dbReference type="ARBA" id="ARBA00022679"/>
    </source>
</evidence>
<dbReference type="InterPro" id="IPR008271">
    <property type="entry name" value="Ser/Thr_kinase_AS"/>
</dbReference>
<feature type="non-terminal residue" evidence="12">
    <location>
        <position position="284"/>
    </location>
</feature>
<dbReference type="InterPro" id="IPR017441">
    <property type="entry name" value="Protein_kinase_ATP_BS"/>
</dbReference>
<dbReference type="FunFam" id="3.30.200.20:FF:000387">
    <property type="entry name" value="Serine/threonine-protein kinase STE11"/>
    <property type="match status" value="1"/>
</dbReference>
<dbReference type="Gene3D" id="1.10.510.10">
    <property type="entry name" value="Transferase(Phosphotransferase) domain 1"/>
    <property type="match status" value="1"/>
</dbReference>
<feature type="active site" description="Proton acceptor" evidence="7">
    <location>
        <position position="150"/>
    </location>
</feature>
<evidence type="ECO:0000256" key="7">
    <source>
        <dbReference type="PIRSR" id="PIRSR000615-1"/>
    </source>
</evidence>
<evidence type="ECO:0000256" key="2">
    <source>
        <dbReference type="ARBA" id="ARBA00022527"/>
    </source>
</evidence>
<keyword evidence="8" id="KW-0460">Magnesium</keyword>
<feature type="domain" description="Protein kinase" evidence="11">
    <location>
        <begin position="29"/>
        <end position="284"/>
    </location>
</feature>
<dbReference type="SUPFAM" id="SSF56112">
    <property type="entry name" value="Protein kinase-like (PK-like)"/>
    <property type="match status" value="1"/>
</dbReference>
<evidence type="ECO:0000256" key="5">
    <source>
        <dbReference type="ARBA" id="ARBA00022777"/>
    </source>
</evidence>
<dbReference type="GO" id="GO:0004709">
    <property type="term" value="F:MAP kinase kinase kinase activity"/>
    <property type="evidence" value="ECO:0007669"/>
    <property type="project" value="UniProtKB-ARBA"/>
</dbReference>
<keyword evidence="2 10" id="KW-0723">Serine/threonine-protein kinase</keyword>
<keyword evidence="8" id="KW-0479">Metal-binding</keyword>
<dbReference type="EMBL" id="ML014143">
    <property type="protein sequence ID" value="RKP02459.1"/>
    <property type="molecule type" value="Genomic_DNA"/>
</dbReference>
<dbReference type="GO" id="GO:0046872">
    <property type="term" value="F:metal ion binding"/>
    <property type="evidence" value="ECO:0007669"/>
    <property type="project" value="UniProtKB-KW"/>
</dbReference>
<evidence type="ECO:0000256" key="4">
    <source>
        <dbReference type="ARBA" id="ARBA00022741"/>
    </source>
</evidence>
<dbReference type="InterPro" id="IPR011009">
    <property type="entry name" value="Kinase-like_dom_sf"/>
</dbReference>
<feature type="binding site" evidence="9">
    <location>
        <position position="58"/>
    </location>
    <ligand>
        <name>ATP</name>
        <dbReference type="ChEBI" id="CHEBI:30616"/>
    </ligand>
</feature>
<dbReference type="GO" id="GO:0005524">
    <property type="term" value="F:ATP binding"/>
    <property type="evidence" value="ECO:0007669"/>
    <property type="project" value="UniProtKB-UniRule"/>
</dbReference>
<keyword evidence="13" id="KW-1185">Reference proteome</keyword>
<dbReference type="PROSITE" id="PS00108">
    <property type="entry name" value="PROTEIN_KINASE_ST"/>
    <property type="match status" value="1"/>
</dbReference>
<feature type="binding site" evidence="8">
    <location>
        <position position="155"/>
    </location>
    <ligand>
        <name>Mg(2+)</name>
        <dbReference type="ChEBI" id="CHEBI:18420"/>
    </ligand>
</feature>
<protein>
    <recommendedName>
        <fullName evidence="11">Protein kinase domain-containing protein</fullName>
    </recommendedName>
</protein>
<dbReference type="PANTHER" id="PTHR48016:SF56">
    <property type="entry name" value="MAPKK KINASE"/>
    <property type="match status" value="1"/>
</dbReference>
<accession>A0A4V1IV13</accession>
<feature type="binding site" evidence="8">
    <location>
        <position position="168"/>
    </location>
    <ligand>
        <name>Mg(2+)</name>
        <dbReference type="ChEBI" id="CHEBI:18420"/>
    </ligand>
</feature>
<keyword evidence="6 9" id="KW-0067">ATP-binding</keyword>
<dbReference type="FunFam" id="1.10.510.10:FF:000571">
    <property type="entry name" value="Maternal embryonic leucine zipper kinase"/>
    <property type="match status" value="1"/>
</dbReference>
<evidence type="ECO:0000313" key="12">
    <source>
        <dbReference type="EMBL" id="RKP02459.1"/>
    </source>
</evidence>
<dbReference type="PROSITE" id="PS00107">
    <property type="entry name" value="PROTEIN_KINASE_ATP"/>
    <property type="match status" value="1"/>
</dbReference>
<keyword evidence="4 9" id="KW-0547">Nucleotide-binding</keyword>
<organism evidence="12 13">
    <name type="scientific">Caulochytrium protostelioides</name>
    <dbReference type="NCBI Taxonomy" id="1555241"/>
    <lineage>
        <taxon>Eukaryota</taxon>
        <taxon>Fungi</taxon>
        <taxon>Fungi incertae sedis</taxon>
        <taxon>Chytridiomycota</taxon>
        <taxon>Chytridiomycota incertae sedis</taxon>
        <taxon>Chytridiomycetes</taxon>
        <taxon>Caulochytriales</taxon>
        <taxon>Caulochytriaceae</taxon>
        <taxon>Caulochytrium</taxon>
    </lineage>
</organism>
<keyword evidence="3" id="KW-0808">Transferase</keyword>
<dbReference type="OrthoDB" id="266718at2759"/>
<evidence type="ECO:0000256" key="10">
    <source>
        <dbReference type="RuleBase" id="RU000304"/>
    </source>
</evidence>
<dbReference type="SMART" id="SM00220">
    <property type="entry name" value="S_TKc"/>
    <property type="match status" value="1"/>
</dbReference>
<proteinExistence type="inferred from homology"/>
<gene>
    <name evidence="12" type="ORF">CXG81DRAFT_10781</name>
</gene>
<dbReference type="CDD" id="cd06606">
    <property type="entry name" value="STKc_MAPKKK"/>
    <property type="match status" value="1"/>
</dbReference>
<evidence type="ECO:0000256" key="6">
    <source>
        <dbReference type="ARBA" id="ARBA00022840"/>
    </source>
</evidence>
<evidence type="ECO:0000256" key="8">
    <source>
        <dbReference type="PIRSR" id="PIRSR000615-3"/>
    </source>
</evidence>
<name>A0A4V1IV13_9FUNG</name>
<dbReference type="Pfam" id="PF00069">
    <property type="entry name" value="Pkinase"/>
    <property type="match status" value="1"/>
</dbReference>
<evidence type="ECO:0000256" key="9">
    <source>
        <dbReference type="PROSITE-ProRule" id="PRU10141"/>
    </source>
</evidence>
<dbReference type="InterPro" id="IPR000719">
    <property type="entry name" value="Prot_kinase_dom"/>
</dbReference>
<dbReference type="AlphaFoldDB" id="A0A4V1IV13"/>
<sequence length="284" mass="31711">MAAAAPLANAVSSAGVLSGKFPHGTPIEWMQGPLIGKGSFARVYYGVNLKSKEIMAVKQVDKPMRERMVDALHQEIALLEDLQHDNIVRYLGFEAGEKTINVFLEYVSGGSASSLLAKCGRFDEPLCCNLVEQILSGLEYLHERCIIHRDIKGANILIDEDGVVKISDFGISKKNEYKMAYRYNSRMSLQGSVYWMAPEVIKSKGYSAKVDIWSLGCVVLEMLTGTHPWRQLDEMQTMWRLGRGNAPEIPDDLSDLAKDFLAQCLTVDAEQRPTASQLLMHPWI</sequence>
<dbReference type="Proteomes" id="UP000274922">
    <property type="component" value="Unassembled WGS sequence"/>
</dbReference>
<dbReference type="InterPro" id="IPR050538">
    <property type="entry name" value="MAP_kinase_kinase_kinase"/>
</dbReference>
<dbReference type="InterPro" id="IPR001245">
    <property type="entry name" value="Ser-Thr/Tyr_kinase_cat_dom"/>
</dbReference>
<evidence type="ECO:0000256" key="1">
    <source>
        <dbReference type="ARBA" id="ARBA00006529"/>
    </source>
</evidence>
<reference evidence="13" key="1">
    <citation type="journal article" date="2018" name="Nat. Microbiol.">
        <title>Leveraging single-cell genomics to expand the fungal tree of life.</title>
        <authorList>
            <person name="Ahrendt S.R."/>
            <person name="Quandt C.A."/>
            <person name="Ciobanu D."/>
            <person name="Clum A."/>
            <person name="Salamov A."/>
            <person name="Andreopoulos B."/>
            <person name="Cheng J.F."/>
            <person name="Woyke T."/>
            <person name="Pelin A."/>
            <person name="Henrissat B."/>
            <person name="Reynolds N.K."/>
            <person name="Benny G.L."/>
            <person name="Smith M.E."/>
            <person name="James T.Y."/>
            <person name="Grigoriev I.V."/>
        </authorList>
    </citation>
    <scope>NUCLEOTIDE SEQUENCE [LARGE SCALE GENOMIC DNA]</scope>
    <source>
        <strain evidence="13">ATCC 52028</strain>
    </source>
</reference>
<dbReference type="STRING" id="1555241.A0A4V1IV13"/>
<comment type="similarity">
    <text evidence="1">Belongs to the protein kinase superfamily. STE Ser/Thr protein kinase family. MAP kinase kinase kinase subfamily.</text>
</comment>
<evidence type="ECO:0000313" key="13">
    <source>
        <dbReference type="Proteomes" id="UP000274922"/>
    </source>
</evidence>
<evidence type="ECO:0000259" key="11">
    <source>
        <dbReference type="PROSITE" id="PS50011"/>
    </source>
</evidence>
<dbReference type="PRINTS" id="PR00109">
    <property type="entry name" value="TYRKINASE"/>
</dbReference>